<feature type="compositionally biased region" description="Low complexity" evidence="8">
    <location>
        <begin position="925"/>
        <end position="945"/>
    </location>
</feature>
<dbReference type="PANTHER" id="PTHR16515:SF66">
    <property type="entry name" value="C2H2-TYPE DOMAIN-CONTAINING PROTEIN"/>
    <property type="match status" value="1"/>
</dbReference>
<evidence type="ECO:0000256" key="4">
    <source>
        <dbReference type="ARBA" id="ARBA00022771"/>
    </source>
</evidence>
<dbReference type="InterPro" id="IPR036390">
    <property type="entry name" value="WH_DNA-bd_sf"/>
</dbReference>
<feature type="region of interest" description="Disordered" evidence="8">
    <location>
        <begin position="980"/>
        <end position="1038"/>
    </location>
</feature>
<name>A0ABQ9F7X4_TEGGR</name>
<feature type="region of interest" description="Disordered" evidence="8">
    <location>
        <begin position="1"/>
        <end position="54"/>
    </location>
</feature>
<dbReference type="EMBL" id="JARBDR010000496">
    <property type="protein sequence ID" value="KAJ8311685.1"/>
    <property type="molecule type" value="Genomic_DNA"/>
</dbReference>
<feature type="compositionally biased region" description="Basic and acidic residues" evidence="8">
    <location>
        <begin position="986"/>
        <end position="1000"/>
    </location>
</feature>
<evidence type="ECO:0000256" key="8">
    <source>
        <dbReference type="SAM" id="MobiDB-lite"/>
    </source>
</evidence>
<comment type="subcellular location">
    <subcellularLocation>
        <location evidence="1">Nucleus</location>
    </subcellularLocation>
</comment>
<dbReference type="Gene3D" id="1.10.10.10">
    <property type="entry name" value="Winged helix-like DNA-binding domain superfamily/Winged helix DNA-binding domain"/>
    <property type="match status" value="1"/>
</dbReference>
<dbReference type="InterPro" id="IPR001346">
    <property type="entry name" value="Interferon_reg_fact_DNA-bd_dom"/>
</dbReference>
<sequence length="1038" mass="113976">MDDSSQSDDDFELTTDISEVELKSEPLDDDLAGDDALDKDGGRPVRPVERRHYEGNHKRWKANFRCALNSLPDVIELRDLGVRKGDNAFKVYKFLEGTDPMYKDKMDPKKKHSTSSSQLKRVESKSEATSSGEGSSIPTSPEHETEEEGGMNALLKAIELHTQGDGGKRDKHGKRGSRLDDGQSSPKRMKRDKEMSQQVLSVLPKYPYLQTLEQKTGKITIVHLRKSDKDGGSIVQLSASEVCNMLNQDPKLMAVPVTMTTSEGGTAPVSSQSAVVSSGHCQIVMPSDVPIDVKSTYQAQQMISTQTTESQTSTVEPGSNKSQESKLIPKDNFGVGSDTSVSSVPLTSVNMSLQGMEALKNGSLSQKPVKTSSQNEPELSPPALIRIDQVSGETSGATSGSKEMDPALDSDMPKLEQQKEVTDIKPEYLKEHVTIELGNIAEESGISGPAVEEQDYMYFCLWCQKHFSRKVDLLQHFMSLHQDMLIVPGTSEGSEPSLDLKKIQELVSMAKVNSSGLTNTSGGVTTFQHNESHSDVRNEKGLYNVCGQPGMSMLQSSLPQENVLDLTTKKKDTKPGEVLDLRKKGRGRGKGTRGTTVSTKKTGGVGKTRKTTTKNKDQSTMNTSDNVIGQFDIQNNDGQKVIVQAIPTVVTTSENLIGQPKVFDNPESGNLSQPKYCLNSLIAALRDSIERDKKDHDLPDYGQEGSEDESEGLEDDPGSATSYGEESGEDSLHSDTENKTSEDLYRGLSPDSQSDEEAESVSVDKEIQVSLKTVVIDGKTMYRCSKCNKMFSKTCTFARHAMVHAKLYPYQCGICNEMKCSDMRVLLRHLDWHGENVECPCKKCERLYKEDLKTEADQTKDLACRFGCEICGKKGTVKSVSPQMDTGSNTPLREETDSPRPDTSRSPKGKGRPEIESLISEDSVGAISESSASNVSASGDANSGSMSLRKRKSRRCRWHDNDSVCERCDETFIKTIAFGRKPKSKSGKDSPRIDDNESRSSVRTLNDFSDSSDDLDDPSTTNIPTDTSEGRKQKCNLF</sequence>
<feature type="compositionally biased region" description="Low complexity" evidence="8">
    <location>
        <begin position="302"/>
        <end position="314"/>
    </location>
</feature>
<protein>
    <submittedName>
        <fullName evidence="11">Uncharacterized protein</fullName>
    </submittedName>
</protein>
<feature type="compositionally biased region" description="Polar residues" evidence="8">
    <location>
        <begin position="879"/>
        <end position="891"/>
    </location>
</feature>
<keyword evidence="5" id="KW-0862">Zinc</keyword>
<evidence type="ECO:0000256" key="6">
    <source>
        <dbReference type="ARBA" id="ARBA00023242"/>
    </source>
</evidence>
<evidence type="ECO:0000313" key="11">
    <source>
        <dbReference type="EMBL" id="KAJ8311685.1"/>
    </source>
</evidence>
<dbReference type="Gene3D" id="3.30.160.60">
    <property type="entry name" value="Classic Zinc Finger"/>
    <property type="match status" value="1"/>
</dbReference>
<evidence type="ECO:0000313" key="12">
    <source>
        <dbReference type="Proteomes" id="UP001217089"/>
    </source>
</evidence>
<evidence type="ECO:0000256" key="3">
    <source>
        <dbReference type="ARBA" id="ARBA00022737"/>
    </source>
</evidence>
<dbReference type="Proteomes" id="UP001217089">
    <property type="component" value="Unassembled WGS sequence"/>
</dbReference>
<dbReference type="SUPFAM" id="SSF46785">
    <property type="entry name" value="Winged helix' DNA-binding domain"/>
    <property type="match status" value="1"/>
</dbReference>
<feature type="compositionally biased region" description="Basic and acidic residues" evidence="8">
    <location>
        <begin position="892"/>
        <end position="915"/>
    </location>
</feature>
<evidence type="ECO:0000256" key="5">
    <source>
        <dbReference type="ARBA" id="ARBA00022833"/>
    </source>
</evidence>
<gene>
    <name evidence="11" type="ORF">KUTeg_011040</name>
</gene>
<feature type="domain" description="C2H2-type" evidence="9">
    <location>
        <begin position="458"/>
        <end position="481"/>
    </location>
</feature>
<proteinExistence type="predicted"/>
<dbReference type="Pfam" id="PF00605">
    <property type="entry name" value="IRF"/>
    <property type="match status" value="1"/>
</dbReference>
<feature type="compositionally biased region" description="Low complexity" evidence="8">
    <location>
        <begin position="593"/>
        <end position="602"/>
    </location>
</feature>
<dbReference type="PROSITE" id="PS50157">
    <property type="entry name" value="ZINC_FINGER_C2H2_2"/>
    <property type="match status" value="2"/>
</dbReference>
<dbReference type="InterPro" id="IPR036388">
    <property type="entry name" value="WH-like_DNA-bd_sf"/>
</dbReference>
<keyword evidence="6" id="KW-0539">Nucleus</keyword>
<dbReference type="PANTHER" id="PTHR16515">
    <property type="entry name" value="PR DOMAIN ZINC FINGER PROTEIN"/>
    <property type="match status" value="1"/>
</dbReference>
<evidence type="ECO:0000256" key="1">
    <source>
        <dbReference type="ARBA" id="ARBA00004123"/>
    </source>
</evidence>
<evidence type="ECO:0000256" key="2">
    <source>
        <dbReference type="ARBA" id="ARBA00022723"/>
    </source>
</evidence>
<feature type="region of interest" description="Disordered" evidence="8">
    <location>
        <begin position="362"/>
        <end position="413"/>
    </location>
</feature>
<feature type="compositionally biased region" description="Basic and acidic residues" evidence="8">
    <location>
        <begin position="36"/>
        <end position="54"/>
    </location>
</feature>
<keyword evidence="4 7" id="KW-0863">Zinc-finger</keyword>
<dbReference type="SMART" id="SM00355">
    <property type="entry name" value="ZnF_C2H2"/>
    <property type="match status" value="3"/>
</dbReference>
<dbReference type="PROSITE" id="PS00028">
    <property type="entry name" value="ZINC_FINGER_C2H2_1"/>
    <property type="match status" value="2"/>
</dbReference>
<accession>A0ABQ9F7X4</accession>
<feature type="compositionally biased region" description="Basic and acidic residues" evidence="8">
    <location>
        <begin position="730"/>
        <end position="745"/>
    </location>
</feature>
<feature type="compositionally biased region" description="Acidic residues" evidence="8">
    <location>
        <begin position="705"/>
        <end position="717"/>
    </location>
</feature>
<feature type="compositionally biased region" description="Acidic residues" evidence="8">
    <location>
        <begin position="1"/>
        <end position="13"/>
    </location>
</feature>
<feature type="compositionally biased region" description="Polar residues" evidence="8">
    <location>
        <begin position="391"/>
        <end position="401"/>
    </location>
</feature>
<evidence type="ECO:0000259" key="10">
    <source>
        <dbReference type="PROSITE" id="PS51507"/>
    </source>
</evidence>
<dbReference type="InterPro" id="IPR036236">
    <property type="entry name" value="Znf_C2H2_sf"/>
</dbReference>
<feature type="domain" description="IRF tryptophan pentad repeat" evidence="10">
    <location>
        <begin position="1"/>
        <end position="96"/>
    </location>
</feature>
<reference evidence="11 12" key="1">
    <citation type="submission" date="2022-12" db="EMBL/GenBank/DDBJ databases">
        <title>Chromosome-level genome of Tegillarca granosa.</title>
        <authorList>
            <person name="Kim J."/>
        </authorList>
    </citation>
    <scope>NUCLEOTIDE SEQUENCE [LARGE SCALE GENOMIC DNA]</scope>
    <source>
        <strain evidence="11">Teg-2019</strain>
        <tissue evidence="11">Adductor muscle</tissue>
    </source>
</reference>
<feature type="compositionally biased region" description="Polar residues" evidence="8">
    <location>
        <begin position="362"/>
        <end position="377"/>
    </location>
</feature>
<feature type="domain" description="C2H2-type" evidence="9">
    <location>
        <begin position="782"/>
        <end position="809"/>
    </location>
</feature>
<feature type="region of interest" description="Disordered" evidence="8">
    <location>
        <begin position="879"/>
        <end position="953"/>
    </location>
</feature>
<keyword evidence="2" id="KW-0479">Metal-binding</keyword>
<feature type="region of interest" description="Disordered" evidence="8">
    <location>
        <begin position="163"/>
        <end position="196"/>
    </location>
</feature>
<keyword evidence="12" id="KW-1185">Reference proteome</keyword>
<dbReference type="PROSITE" id="PS51507">
    <property type="entry name" value="IRF_2"/>
    <property type="match status" value="1"/>
</dbReference>
<feature type="region of interest" description="Disordered" evidence="8">
    <location>
        <begin position="100"/>
        <end position="149"/>
    </location>
</feature>
<dbReference type="SUPFAM" id="SSF57667">
    <property type="entry name" value="beta-beta-alpha zinc fingers"/>
    <property type="match status" value="1"/>
</dbReference>
<feature type="region of interest" description="Disordered" evidence="8">
    <location>
        <begin position="691"/>
        <end position="763"/>
    </location>
</feature>
<feature type="compositionally biased region" description="Polar residues" evidence="8">
    <location>
        <begin position="127"/>
        <end position="139"/>
    </location>
</feature>
<feature type="region of interest" description="Disordered" evidence="8">
    <location>
        <begin position="302"/>
        <end position="339"/>
    </location>
</feature>
<dbReference type="InterPro" id="IPR013087">
    <property type="entry name" value="Znf_C2H2_type"/>
</dbReference>
<evidence type="ECO:0000259" key="9">
    <source>
        <dbReference type="PROSITE" id="PS50157"/>
    </source>
</evidence>
<feature type="non-terminal residue" evidence="11">
    <location>
        <position position="1038"/>
    </location>
</feature>
<dbReference type="InterPro" id="IPR050331">
    <property type="entry name" value="Zinc_finger"/>
</dbReference>
<organism evidence="11 12">
    <name type="scientific">Tegillarca granosa</name>
    <name type="common">Malaysian cockle</name>
    <name type="synonym">Anadara granosa</name>
    <dbReference type="NCBI Taxonomy" id="220873"/>
    <lineage>
        <taxon>Eukaryota</taxon>
        <taxon>Metazoa</taxon>
        <taxon>Spiralia</taxon>
        <taxon>Lophotrochozoa</taxon>
        <taxon>Mollusca</taxon>
        <taxon>Bivalvia</taxon>
        <taxon>Autobranchia</taxon>
        <taxon>Pteriomorphia</taxon>
        <taxon>Arcoida</taxon>
        <taxon>Arcoidea</taxon>
        <taxon>Arcidae</taxon>
        <taxon>Tegillarca</taxon>
    </lineage>
</organism>
<evidence type="ECO:0000256" key="7">
    <source>
        <dbReference type="PROSITE-ProRule" id="PRU00042"/>
    </source>
</evidence>
<comment type="caution">
    <text evidence="11">The sequence shown here is derived from an EMBL/GenBank/DDBJ whole genome shotgun (WGS) entry which is preliminary data.</text>
</comment>
<feature type="region of interest" description="Disordered" evidence="8">
    <location>
        <begin position="581"/>
        <end position="623"/>
    </location>
</feature>
<keyword evidence="3" id="KW-0677">Repeat</keyword>